<sequence>MRRWIATLSTAAVAAMITPVLAAPAHAAQPVPAGPVTALKRQFAAGHGVKVTQTMTSVDFYGGSAKNSMTTRYEQKGTYLFGSSKVVGSDLTFQFKGPGGAWGSPLRLISFPKVSYLRDDDLLGNLPEGKEWLRGSGDEPFLMSFQPVNVLEPATLKRLLATTASTGRGGRIDGARTTLHRGVITVDQLYAVSPSFRSMVGEKPRGDSATMQVRWKLWLDGRQRTRQLVSAYAESTQNLRYSSRSAVTVKTRFSGWGAKVALYVPPAASVAGWEDLQFDESVPARPRLSVPVPGRGA</sequence>
<proteinExistence type="predicted"/>
<evidence type="ECO:0000313" key="2">
    <source>
        <dbReference type="EMBL" id="GIH87452.1"/>
    </source>
</evidence>
<dbReference type="RefSeq" id="WP_189243480.1">
    <property type="nucleotide sequence ID" value="NZ_BMQP01000040.1"/>
</dbReference>
<dbReference type="Proteomes" id="UP000655044">
    <property type="component" value="Unassembled WGS sequence"/>
</dbReference>
<accession>A0A8J3WG59</accession>
<dbReference type="AlphaFoldDB" id="A0A8J3WG59"/>
<feature type="chain" id="PRO_5038974647" evidence="1">
    <location>
        <begin position="23"/>
        <end position="297"/>
    </location>
</feature>
<comment type="caution">
    <text evidence="2">The sequence shown here is derived from an EMBL/GenBank/DDBJ whole genome shotgun (WGS) entry which is preliminary data.</text>
</comment>
<dbReference type="Gene3D" id="2.50.20.20">
    <property type="match status" value="1"/>
</dbReference>
<dbReference type="EMBL" id="BOOI01000060">
    <property type="protein sequence ID" value="GIH87452.1"/>
    <property type="molecule type" value="Genomic_DNA"/>
</dbReference>
<evidence type="ECO:0000313" key="3">
    <source>
        <dbReference type="Proteomes" id="UP000655044"/>
    </source>
</evidence>
<gene>
    <name evidence="2" type="ORF">Pro02_58600</name>
</gene>
<keyword evidence="1" id="KW-0732">Signal</keyword>
<keyword evidence="3" id="KW-1185">Reference proteome</keyword>
<organism evidence="2 3">
    <name type="scientific">Planobispora rosea</name>
    <dbReference type="NCBI Taxonomy" id="35762"/>
    <lineage>
        <taxon>Bacteria</taxon>
        <taxon>Bacillati</taxon>
        <taxon>Actinomycetota</taxon>
        <taxon>Actinomycetes</taxon>
        <taxon>Streptosporangiales</taxon>
        <taxon>Streptosporangiaceae</taxon>
        <taxon>Planobispora</taxon>
    </lineage>
</organism>
<name>A0A8J3WG59_PLARO</name>
<evidence type="ECO:0000256" key="1">
    <source>
        <dbReference type="SAM" id="SignalP"/>
    </source>
</evidence>
<protein>
    <submittedName>
        <fullName evidence="2">Uncharacterized protein</fullName>
    </submittedName>
</protein>
<feature type="signal peptide" evidence="1">
    <location>
        <begin position="1"/>
        <end position="22"/>
    </location>
</feature>
<reference evidence="2" key="1">
    <citation type="submission" date="2021-01" db="EMBL/GenBank/DDBJ databases">
        <title>Whole genome shotgun sequence of Planobispora rosea NBRC 15558.</title>
        <authorList>
            <person name="Komaki H."/>
            <person name="Tamura T."/>
        </authorList>
    </citation>
    <scope>NUCLEOTIDE SEQUENCE</scope>
    <source>
        <strain evidence="2">NBRC 15558</strain>
    </source>
</reference>